<dbReference type="STRING" id="953739.SVEN_2116"/>
<dbReference type="AlphaFoldDB" id="F2RL13"/>
<evidence type="ECO:0000313" key="3">
    <source>
        <dbReference type="Proteomes" id="UP000006854"/>
    </source>
</evidence>
<sequence>MSRSEPKAEIDVVVISFGYGHEAAPDATITLDLRHAFRDPHVDPRLRYMTAVDRPVRKAVLRTPGIRALLKATVGQVLAFRKGPSAGQVVVAVGCVGGRHRSATTAHYLARRLRRRGLLVDVQHRDLAKPVLTR</sequence>
<feature type="domain" description="RapZ C-terminal" evidence="1">
    <location>
        <begin position="11"/>
        <end position="127"/>
    </location>
</feature>
<dbReference type="GeneID" id="51862690"/>
<dbReference type="InterPro" id="IPR005337">
    <property type="entry name" value="RapZ-like"/>
</dbReference>
<protein>
    <submittedName>
        <fullName evidence="2">Uncharacterized P-loop ATPase protein</fullName>
    </submittedName>
</protein>
<keyword evidence="3" id="KW-1185">Reference proteome</keyword>
<dbReference type="PANTHER" id="PTHR30448">
    <property type="entry name" value="RNASE ADAPTER PROTEIN RAPZ"/>
    <property type="match status" value="1"/>
</dbReference>
<dbReference type="PATRIC" id="fig|953739.5.peg.4277"/>
<dbReference type="HOGENOM" id="CLU_059558_3_1_11"/>
<dbReference type="eggNOG" id="COG1660">
    <property type="taxonomic scope" value="Bacteria"/>
</dbReference>
<proteinExistence type="predicted"/>
<reference evidence="2 3" key="1">
    <citation type="journal article" date="2011" name="BMC Genomics">
        <title>Genome-wide analysis of the role of GlnR in Streptomyces venezuelae provides new insights into global nitrogen regulation in actinomycetes.</title>
        <authorList>
            <person name="Pullan S.T."/>
            <person name="Bibb M.J."/>
            <person name="Merrick M."/>
        </authorList>
    </citation>
    <scope>NUCLEOTIDE SEQUENCE [LARGE SCALE GENOMIC DNA]</scope>
    <source>
        <strain evidence="2">ATCC 10712</strain>
    </source>
</reference>
<dbReference type="Pfam" id="PF22740">
    <property type="entry name" value="PapZ_C"/>
    <property type="match status" value="1"/>
</dbReference>
<dbReference type="PANTHER" id="PTHR30448:SF0">
    <property type="entry name" value="RNASE ADAPTER PROTEIN RAPZ"/>
    <property type="match status" value="1"/>
</dbReference>
<dbReference type="GO" id="GO:0005524">
    <property type="term" value="F:ATP binding"/>
    <property type="evidence" value="ECO:0007669"/>
    <property type="project" value="InterPro"/>
</dbReference>
<gene>
    <name evidence="2" type="ordered locus">SVEN_2116</name>
</gene>
<dbReference type="EMBL" id="FR845719">
    <property type="protein sequence ID" value="CCA55402.1"/>
    <property type="molecule type" value="Genomic_DNA"/>
</dbReference>
<dbReference type="RefSeq" id="WP_015033320.1">
    <property type="nucleotide sequence ID" value="NC_018750.1"/>
</dbReference>
<evidence type="ECO:0000259" key="1">
    <source>
        <dbReference type="Pfam" id="PF22740"/>
    </source>
</evidence>
<evidence type="ECO:0000313" key="2">
    <source>
        <dbReference type="EMBL" id="CCA55402.1"/>
    </source>
</evidence>
<dbReference type="KEGG" id="sve:SVEN_2116"/>
<organism evidence="2 3">
    <name type="scientific">Streptomyces venezuelae (strain ATCC 10712 / CBS 650.69 / DSM 40230 / JCM 4526 / NBRC 13096 / PD 04745)</name>
    <dbReference type="NCBI Taxonomy" id="953739"/>
    <lineage>
        <taxon>Bacteria</taxon>
        <taxon>Bacillati</taxon>
        <taxon>Actinomycetota</taxon>
        <taxon>Actinomycetes</taxon>
        <taxon>Kitasatosporales</taxon>
        <taxon>Streptomycetaceae</taxon>
        <taxon>Streptomyces</taxon>
    </lineage>
</organism>
<dbReference type="Proteomes" id="UP000006854">
    <property type="component" value="Chromosome"/>
</dbReference>
<dbReference type="InterPro" id="IPR053931">
    <property type="entry name" value="RapZ_C"/>
</dbReference>
<name>F2RL13_STRVP</name>
<accession>F2RL13</accession>